<dbReference type="GO" id="GO:0008239">
    <property type="term" value="F:dipeptidyl-peptidase activity"/>
    <property type="evidence" value="ECO:0007669"/>
    <property type="project" value="TreeGrafter"/>
</dbReference>
<protein>
    <submittedName>
        <fullName evidence="4">Uncharacterized protein</fullName>
    </submittedName>
</protein>
<sequence>MAWKGKPHSVNHKVVASEKCISPRMICGHVRDKDSIFPASEWNYNDTATFCKGFFGVESRPNWITAEFGGHVSASFSIALRAGMLYWWILKDKLYFLAGAHHVDLRFATGEDPKWLQDVGKGEVSIIAEWPCHLN</sequence>
<dbReference type="PANTHER" id="PTHR11010:SF120">
    <property type="entry name" value="LYSOSOMAL PRO-X CARBOXYPEPTIDASE"/>
    <property type="match status" value="1"/>
</dbReference>
<name>A0A8X7Y8L0_POPTO</name>
<keyword evidence="5" id="KW-1185">Reference proteome</keyword>
<keyword evidence="2" id="KW-0732">Signal</keyword>
<evidence type="ECO:0000256" key="3">
    <source>
        <dbReference type="ARBA" id="ARBA00022801"/>
    </source>
</evidence>
<evidence type="ECO:0000256" key="2">
    <source>
        <dbReference type="ARBA" id="ARBA00022729"/>
    </source>
</evidence>
<dbReference type="Proteomes" id="UP000886885">
    <property type="component" value="Chromosome 16D"/>
</dbReference>
<reference evidence="4" key="1">
    <citation type="journal article" date="2020" name="bioRxiv">
        <title>Hybrid origin of Populus tomentosa Carr. identified through genome sequencing and phylogenomic analysis.</title>
        <authorList>
            <person name="An X."/>
            <person name="Gao K."/>
            <person name="Chen Z."/>
            <person name="Li J."/>
            <person name="Yang X."/>
            <person name="Yang X."/>
            <person name="Zhou J."/>
            <person name="Guo T."/>
            <person name="Zhao T."/>
            <person name="Huang S."/>
            <person name="Miao D."/>
            <person name="Khan W.U."/>
            <person name="Rao P."/>
            <person name="Ye M."/>
            <person name="Lei B."/>
            <person name="Liao W."/>
            <person name="Wang J."/>
            <person name="Ji L."/>
            <person name="Li Y."/>
            <person name="Guo B."/>
            <person name="Mustafa N.S."/>
            <person name="Li S."/>
            <person name="Yun Q."/>
            <person name="Keller S.R."/>
            <person name="Mao J."/>
            <person name="Zhang R."/>
            <person name="Strauss S.H."/>
        </authorList>
    </citation>
    <scope>NUCLEOTIDE SEQUENCE</scope>
    <source>
        <strain evidence="4">GM15</strain>
        <tissue evidence="4">Leaf</tissue>
    </source>
</reference>
<evidence type="ECO:0000313" key="5">
    <source>
        <dbReference type="Proteomes" id="UP000886885"/>
    </source>
</evidence>
<accession>A0A8X7Y8L0</accession>
<evidence type="ECO:0000313" key="4">
    <source>
        <dbReference type="EMBL" id="KAG6744003.1"/>
    </source>
</evidence>
<dbReference type="OrthoDB" id="2130629at2759"/>
<proteinExistence type="predicted"/>
<gene>
    <name evidence="4" type="ORF">POTOM_052707</name>
</gene>
<dbReference type="EMBL" id="JAAWWB010000032">
    <property type="protein sequence ID" value="KAG6744003.1"/>
    <property type="molecule type" value="Genomic_DNA"/>
</dbReference>
<keyword evidence="1" id="KW-0645">Protease</keyword>
<comment type="caution">
    <text evidence="4">The sequence shown here is derived from an EMBL/GenBank/DDBJ whole genome shotgun (WGS) entry which is preliminary data.</text>
</comment>
<dbReference type="AlphaFoldDB" id="A0A8X7Y8L0"/>
<keyword evidence="3" id="KW-0378">Hydrolase</keyword>
<evidence type="ECO:0000256" key="1">
    <source>
        <dbReference type="ARBA" id="ARBA00022670"/>
    </source>
</evidence>
<dbReference type="PANTHER" id="PTHR11010">
    <property type="entry name" value="PROTEASE S28 PRO-X CARBOXYPEPTIDASE-RELATED"/>
    <property type="match status" value="1"/>
</dbReference>
<dbReference type="GO" id="GO:0006508">
    <property type="term" value="P:proteolysis"/>
    <property type="evidence" value="ECO:0007669"/>
    <property type="project" value="UniProtKB-KW"/>
</dbReference>
<organism evidence="4 5">
    <name type="scientific">Populus tomentosa</name>
    <name type="common">Chinese white poplar</name>
    <dbReference type="NCBI Taxonomy" id="118781"/>
    <lineage>
        <taxon>Eukaryota</taxon>
        <taxon>Viridiplantae</taxon>
        <taxon>Streptophyta</taxon>
        <taxon>Embryophyta</taxon>
        <taxon>Tracheophyta</taxon>
        <taxon>Spermatophyta</taxon>
        <taxon>Magnoliopsida</taxon>
        <taxon>eudicotyledons</taxon>
        <taxon>Gunneridae</taxon>
        <taxon>Pentapetalae</taxon>
        <taxon>rosids</taxon>
        <taxon>fabids</taxon>
        <taxon>Malpighiales</taxon>
        <taxon>Salicaceae</taxon>
        <taxon>Saliceae</taxon>
        <taxon>Populus</taxon>
    </lineage>
</organism>